<evidence type="ECO:0000313" key="2">
    <source>
        <dbReference type="EMBL" id="POG71357.1"/>
    </source>
</evidence>
<comment type="caution">
    <text evidence="2">The sequence shown here is derived from an EMBL/GenBank/DDBJ whole genome shotgun (WGS) entry which is preliminary data.</text>
</comment>
<dbReference type="GO" id="GO:0004714">
    <property type="term" value="F:transmembrane receptor protein tyrosine kinase activity"/>
    <property type="evidence" value="ECO:0007669"/>
    <property type="project" value="TreeGrafter"/>
</dbReference>
<dbReference type="SUPFAM" id="SSF56112">
    <property type="entry name" value="Protein kinase-like (PK-like)"/>
    <property type="match status" value="1"/>
</dbReference>
<dbReference type="InterPro" id="IPR011009">
    <property type="entry name" value="Kinase-like_dom_sf"/>
</dbReference>
<dbReference type="InterPro" id="IPR000719">
    <property type="entry name" value="Prot_kinase_dom"/>
</dbReference>
<dbReference type="AlphaFoldDB" id="A0A2P4Q122"/>
<dbReference type="Gene3D" id="1.20.930.20">
    <property type="entry name" value="Adaptor protein Cbl, N-terminal domain"/>
    <property type="match status" value="1"/>
</dbReference>
<dbReference type="Pfam" id="PF07714">
    <property type="entry name" value="PK_Tyr_Ser-Thr"/>
    <property type="match status" value="1"/>
</dbReference>
<dbReference type="GO" id="GO:0007169">
    <property type="term" value="P:cell surface receptor protein tyrosine kinase signaling pathway"/>
    <property type="evidence" value="ECO:0007669"/>
    <property type="project" value="TreeGrafter"/>
</dbReference>
<dbReference type="PROSITE" id="PS50011">
    <property type="entry name" value="PROTEIN_KINASE_DOM"/>
    <property type="match status" value="1"/>
</dbReference>
<accession>A0A2P4Q122</accession>
<protein>
    <recommendedName>
        <fullName evidence="1">Protein kinase domain-containing protein</fullName>
    </recommendedName>
</protein>
<evidence type="ECO:0000313" key="3">
    <source>
        <dbReference type="Proteomes" id="UP000018888"/>
    </source>
</evidence>
<evidence type="ECO:0000259" key="1">
    <source>
        <dbReference type="PROSITE" id="PS50011"/>
    </source>
</evidence>
<name>A0A2P4Q122_RHIID</name>
<dbReference type="PANTHER" id="PTHR24416:SF611">
    <property type="entry name" value="TYROSINE-PROTEIN KINASE TRANSMEMBRANE RECEPTOR ROR"/>
    <property type="match status" value="1"/>
</dbReference>
<keyword evidence="3" id="KW-1185">Reference proteome</keyword>
<dbReference type="GO" id="GO:0043235">
    <property type="term" value="C:receptor complex"/>
    <property type="evidence" value="ECO:0007669"/>
    <property type="project" value="TreeGrafter"/>
</dbReference>
<dbReference type="GO" id="GO:0005886">
    <property type="term" value="C:plasma membrane"/>
    <property type="evidence" value="ECO:0007669"/>
    <property type="project" value="TreeGrafter"/>
</dbReference>
<reference evidence="2 3" key="1">
    <citation type="journal article" date="2013" name="Proc. Natl. Acad. Sci. U.S.A.">
        <title>Genome of an arbuscular mycorrhizal fungus provides insight into the oldest plant symbiosis.</title>
        <authorList>
            <person name="Tisserant E."/>
            <person name="Malbreil M."/>
            <person name="Kuo A."/>
            <person name="Kohler A."/>
            <person name="Symeonidi A."/>
            <person name="Balestrini R."/>
            <person name="Charron P."/>
            <person name="Duensing N."/>
            <person name="Frei Dit Frey N."/>
            <person name="Gianinazzi-Pearson V."/>
            <person name="Gilbert L.B."/>
            <person name="Handa Y."/>
            <person name="Herr J.R."/>
            <person name="Hijri M."/>
            <person name="Koul R."/>
            <person name="Kawaguchi M."/>
            <person name="Krajinski F."/>
            <person name="Lammers P.J."/>
            <person name="Masclaux F.G."/>
            <person name="Murat C."/>
            <person name="Morin E."/>
            <person name="Ndikumana S."/>
            <person name="Pagni M."/>
            <person name="Petitpierre D."/>
            <person name="Requena N."/>
            <person name="Rosikiewicz P."/>
            <person name="Riley R."/>
            <person name="Saito K."/>
            <person name="San Clemente H."/>
            <person name="Shapiro H."/>
            <person name="van Tuinen D."/>
            <person name="Becard G."/>
            <person name="Bonfante P."/>
            <person name="Paszkowski U."/>
            <person name="Shachar-Hill Y.Y."/>
            <person name="Tuskan G.A."/>
            <person name="Young P.W."/>
            <person name="Sanders I.R."/>
            <person name="Henrissat B."/>
            <person name="Rensing S.A."/>
            <person name="Grigoriev I.V."/>
            <person name="Corradi N."/>
            <person name="Roux C."/>
            <person name="Martin F."/>
        </authorList>
    </citation>
    <scope>NUCLEOTIDE SEQUENCE [LARGE SCALE GENOMIC DNA]</scope>
    <source>
        <strain evidence="2 3">DAOM 197198</strain>
    </source>
</reference>
<reference evidence="2 3" key="2">
    <citation type="journal article" date="2018" name="New Phytol.">
        <title>High intraspecific genome diversity in the model arbuscular mycorrhizal symbiont Rhizophagus irregularis.</title>
        <authorList>
            <person name="Chen E.C.H."/>
            <person name="Morin E."/>
            <person name="Beaudet D."/>
            <person name="Noel J."/>
            <person name="Yildirir G."/>
            <person name="Ndikumana S."/>
            <person name="Charron P."/>
            <person name="St-Onge C."/>
            <person name="Giorgi J."/>
            <person name="Kruger M."/>
            <person name="Marton T."/>
            <person name="Ropars J."/>
            <person name="Grigoriev I.V."/>
            <person name="Hainaut M."/>
            <person name="Henrissat B."/>
            <person name="Roux C."/>
            <person name="Martin F."/>
            <person name="Corradi N."/>
        </authorList>
    </citation>
    <scope>NUCLEOTIDE SEQUENCE [LARGE SCALE GENOMIC DNA]</scope>
    <source>
        <strain evidence="2 3">DAOM 197198</strain>
    </source>
</reference>
<dbReference type="InterPro" id="IPR050122">
    <property type="entry name" value="RTK"/>
</dbReference>
<proteinExistence type="predicted"/>
<dbReference type="EMBL" id="AUPC02000109">
    <property type="protein sequence ID" value="POG71357.1"/>
    <property type="molecule type" value="Genomic_DNA"/>
</dbReference>
<dbReference type="PANTHER" id="PTHR24416">
    <property type="entry name" value="TYROSINE-PROTEIN KINASE RECEPTOR"/>
    <property type="match status" value="1"/>
</dbReference>
<gene>
    <name evidence="2" type="ORF">GLOIN_2v65284</name>
</gene>
<feature type="domain" description="Protein kinase" evidence="1">
    <location>
        <begin position="189"/>
        <end position="307"/>
    </location>
</feature>
<organism evidence="2 3">
    <name type="scientific">Rhizophagus irregularis (strain DAOM 181602 / DAOM 197198 / MUCL 43194)</name>
    <name type="common">Arbuscular mycorrhizal fungus</name>
    <name type="synonym">Glomus intraradices</name>
    <dbReference type="NCBI Taxonomy" id="747089"/>
    <lineage>
        <taxon>Eukaryota</taxon>
        <taxon>Fungi</taxon>
        <taxon>Fungi incertae sedis</taxon>
        <taxon>Mucoromycota</taxon>
        <taxon>Glomeromycotina</taxon>
        <taxon>Glomeromycetes</taxon>
        <taxon>Glomerales</taxon>
        <taxon>Glomeraceae</taxon>
        <taxon>Rhizophagus</taxon>
    </lineage>
</organism>
<dbReference type="Gene3D" id="1.10.510.10">
    <property type="entry name" value="Transferase(Phosphotransferase) domain 1"/>
    <property type="match status" value="1"/>
</dbReference>
<dbReference type="Proteomes" id="UP000018888">
    <property type="component" value="Unassembled WGS sequence"/>
</dbReference>
<dbReference type="InterPro" id="IPR001245">
    <property type="entry name" value="Ser-Thr/Tyr_kinase_cat_dom"/>
</dbReference>
<dbReference type="GO" id="GO:0005524">
    <property type="term" value="F:ATP binding"/>
    <property type="evidence" value="ECO:0007669"/>
    <property type="project" value="InterPro"/>
</dbReference>
<sequence>MLKQRVRIAELAIRELREKRKERKEFFNKTNYIRLQELSGIITRIKNFISEISQMKSLIKHIKAKNTEKLFKELCMEFDSCINLLSFSIDIKIADELAQLKSDQDDLFKYILGMEDGTIKKIGDDVSYVKDDTEEIKACLANLSKEFSSTVVKVNAMNNTMEKFMKEPSQNQTKIDNIFQAHTLKISDYKQDDKEKPRKKGRVTKWCDIKIECVEFAFKTISDKEDQKIVQNQVTILKELHDWQNIIKFYGLTCEGNKWYLVTEWAEYGNLREFYQNKHDFDLKLKLRISLDIARGLNFLRAVEVIS</sequence>
<dbReference type="CDD" id="cd21037">
    <property type="entry name" value="MLKL_NTD"/>
    <property type="match status" value="1"/>
</dbReference>
<dbReference type="InterPro" id="IPR036537">
    <property type="entry name" value="Adaptor_Cbl_N_dom_sf"/>
</dbReference>
<dbReference type="InterPro" id="IPR059179">
    <property type="entry name" value="MLKL-like_MCAfunc"/>
</dbReference>